<dbReference type="InterPro" id="IPR002126">
    <property type="entry name" value="Cadherin-like_dom"/>
</dbReference>
<feature type="transmembrane region" description="Helical" evidence="1">
    <location>
        <begin position="277"/>
        <end position="299"/>
    </location>
</feature>
<organism evidence="3">
    <name type="scientific">Blastocystis hominis</name>
    <dbReference type="NCBI Taxonomy" id="12968"/>
    <lineage>
        <taxon>Eukaryota</taxon>
        <taxon>Sar</taxon>
        <taxon>Stramenopiles</taxon>
        <taxon>Bigyra</taxon>
        <taxon>Opalozoa</taxon>
        <taxon>Opalinata</taxon>
        <taxon>Blastocystidae</taxon>
        <taxon>Blastocystis</taxon>
    </lineage>
</organism>
<evidence type="ECO:0000313" key="3">
    <source>
        <dbReference type="EMBL" id="CBK20377.2"/>
    </source>
</evidence>
<dbReference type="CDD" id="cd11304">
    <property type="entry name" value="Cadherin_repeat"/>
    <property type="match status" value="1"/>
</dbReference>
<proteinExistence type="predicted"/>
<keyword evidence="1" id="KW-0812">Transmembrane</keyword>
<feature type="domain" description="Cadherin" evidence="2">
    <location>
        <begin position="115"/>
        <end position="197"/>
    </location>
</feature>
<dbReference type="GeneID" id="24922233"/>
<protein>
    <recommendedName>
        <fullName evidence="2">Cadherin domain-containing protein</fullName>
    </recommendedName>
</protein>
<gene>
    <name evidence="3" type="ORF">GSBLH_T00006108001</name>
</gene>
<keyword evidence="1" id="KW-1133">Transmembrane helix</keyword>
<dbReference type="EMBL" id="FN668639">
    <property type="protein sequence ID" value="CBK20377.2"/>
    <property type="molecule type" value="Genomic_DNA"/>
</dbReference>
<evidence type="ECO:0000256" key="1">
    <source>
        <dbReference type="SAM" id="Phobius"/>
    </source>
</evidence>
<dbReference type="PROSITE" id="PS50268">
    <property type="entry name" value="CADHERIN_2"/>
    <property type="match status" value="1"/>
</dbReference>
<dbReference type="InParanoid" id="D8LXS2"/>
<dbReference type="RefSeq" id="XP_012894425.1">
    <property type="nucleotide sequence ID" value="XM_013038971.1"/>
</dbReference>
<dbReference type="GO" id="GO:0005509">
    <property type="term" value="F:calcium ion binding"/>
    <property type="evidence" value="ECO:0007669"/>
    <property type="project" value="InterPro"/>
</dbReference>
<keyword evidence="1" id="KW-0472">Membrane</keyword>
<dbReference type="InterPro" id="IPR015919">
    <property type="entry name" value="Cadherin-like_sf"/>
</dbReference>
<sequence>MDVFIVNDIVDYQSVISNLFIRSVNLPYETYVSSSLVQYSNITHQVSFTLQDNAIRQLLNQFSPFKFNITAVDQVSSFTCSVSVYFNDYNIPPVALDSAFELPLYSPKYSSLGYVVAYDVDYNQSLHFSILNDSVYSAFFAVNDTTGEIVLLDNNVFAKSFTDCTLTVLVEDDGIPALNDTCSIYIHIVDPVSIPIEIIHYTNVTIEENNDPNTIIDNVLVVNDSRLTSVSFHYESSVMSIRANGSLFIHESLNYEHQSLYECLVLVYLANSHVPVAMVPLFVFVVDISFIINNAILFLDFTLMNLPL</sequence>
<dbReference type="AlphaFoldDB" id="D8LXS2"/>
<accession>D8LXS2</accession>
<dbReference type="SUPFAM" id="SSF49313">
    <property type="entry name" value="Cadherin-like"/>
    <property type="match status" value="2"/>
</dbReference>
<reference evidence="3" key="1">
    <citation type="submission" date="2010-02" db="EMBL/GenBank/DDBJ databases">
        <title>Sequencing and annotation of the Blastocystis hominis genome.</title>
        <authorList>
            <person name="Wincker P."/>
        </authorList>
    </citation>
    <scope>NUCLEOTIDE SEQUENCE</scope>
    <source>
        <strain evidence="3">Singapore isolate B</strain>
    </source>
</reference>
<dbReference type="OrthoDB" id="6252479at2759"/>
<dbReference type="GO" id="GO:0016020">
    <property type="term" value="C:membrane"/>
    <property type="evidence" value="ECO:0007669"/>
    <property type="project" value="InterPro"/>
</dbReference>
<dbReference type="SMART" id="SM00112">
    <property type="entry name" value="CA"/>
    <property type="match status" value="1"/>
</dbReference>
<name>D8LXS2_BLAHO</name>
<dbReference type="Gene3D" id="2.60.40.60">
    <property type="entry name" value="Cadherins"/>
    <property type="match status" value="1"/>
</dbReference>
<evidence type="ECO:0000259" key="2">
    <source>
        <dbReference type="PROSITE" id="PS50268"/>
    </source>
</evidence>
<dbReference type="GO" id="GO:0007156">
    <property type="term" value="P:homophilic cell adhesion via plasma membrane adhesion molecules"/>
    <property type="evidence" value="ECO:0007669"/>
    <property type="project" value="InterPro"/>
</dbReference>
<dbReference type="Proteomes" id="UP000008312">
    <property type="component" value="Unassembled WGS sequence"/>
</dbReference>
<keyword evidence="4" id="KW-1185">Reference proteome</keyword>
<evidence type="ECO:0000313" key="4">
    <source>
        <dbReference type="Proteomes" id="UP000008312"/>
    </source>
</evidence>